<dbReference type="Gene3D" id="6.10.250.2270">
    <property type="match status" value="1"/>
</dbReference>
<proteinExistence type="predicted"/>
<dbReference type="GO" id="GO:0005840">
    <property type="term" value="C:ribosome"/>
    <property type="evidence" value="ECO:0007669"/>
    <property type="project" value="InterPro"/>
</dbReference>
<accession>A0AAW1X4D2</accession>
<dbReference type="Pfam" id="PF01929">
    <property type="entry name" value="Ribosomal_L14e"/>
    <property type="match status" value="1"/>
</dbReference>
<protein>
    <recommendedName>
        <fullName evidence="2">Large ribosomal subunit protein eL14 domain-containing protein</fullName>
    </recommendedName>
</protein>
<organism evidence="3 4">
    <name type="scientific">Rubus argutus</name>
    <name type="common">Southern blackberry</name>
    <dbReference type="NCBI Taxonomy" id="59490"/>
    <lineage>
        <taxon>Eukaryota</taxon>
        <taxon>Viridiplantae</taxon>
        <taxon>Streptophyta</taxon>
        <taxon>Embryophyta</taxon>
        <taxon>Tracheophyta</taxon>
        <taxon>Spermatophyta</taxon>
        <taxon>Magnoliopsida</taxon>
        <taxon>eudicotyledons</taxon>
        <taxon>Gunneridae</taxon>
        <taxon>Pentapetalae</taxon>
        <taxon>rosids</taxon>
        <taxon>fabids</taxon>
        <taxon>Rosales</taxon>
        <taxon>Rosaceae</taxon>
        <taxon>Rosoideae</taxon>
        <taxon>Rosoideae incertae sedis</taxon>
        <taxon>Rubus</taxon>
    </lineage>
</organism>
<dbReference type="EMBL" id="JBEDUW010000004">
    <property type="protein sequence ID" value="KAK9931191.1"/>
    <property type="molecule type" value="Genomic_DNA"/>
</dbReference>
<name>A0AAW1X4D2_RUBAR</name>
<feature type="region of interest" description="Disordered" evidence="1">
    <location>
        <begin position="19"/>
        <end position="61"/>
    </location>
</feature>
<dbReference type="AlphaFoldDB" id="A0AAW1X4D2"/>
<feature type="domain" description="Large ribosomal subunit protein eL14" evidence="2">
    <location>
        <begin position="59"/>
        <end position="98"/>
    </location>
</feature>
<feature type="compositionally biased region" description="Basic and acidic residues" evidence="1">
    <location>
        <begin position="29"/>
        <end position="39"/>
    </location>
</feature>
<dbReference type="Proteomes" id="UP001457282">
    <property type="component" value="Unassembled WGS sequence"/>
</dbReference>
<evidence type="ECO:0000256" key="1">
    <source>
        <dbReference type="SAM" id="MobiDB-lite"/>
    </source>
</evidence>
<sequence>MNLSVQDFRERFSGAVEAFSRRNGSGHGLHGDTARHRSTDNAPSSKDVQPDSERTQSSSRNYVKKWESSSWGRNFIVQKRRASHNDFDRFNLMLVKIKMLPGDFFVFVLLKYPNY</sequence>
<evidence type="ECO:0000313" key="3">
    <source>
        <dbReference type="EMBL" id="KAK9931191.1"/>
    </source>
</evidence>
<reference evidence="3 4" key="1">
    <citation type="journal article" date="2023" name="G3 (Bethesda)">
        <title>A chromosome-length genome assembly and annotation of blackberry (Rubus argutus, cv. 'Hillquist').</title>
        <authorList>
            <person name="Bruna T."/>
            <person name="Aryal R."/>
            <person name="Dudchenko O."/>
            <person name="Sargent D.J."/>
            <person name="Mead D."/>
            <person name="Buti M."/>
            <person name="Cavallini A."/>
            <person name="Hytonen T."/>
            <person name="Andres J."/>
            <person name="Pham M."/>
            <person name="Weisz D."/>
            <person name="Mascagni F."/>
            <person name="Usai G."/>
            <person name="Natali L."/>
            <person name="Bassil N."/>
            <person name="Fernandez G.E."/>
            <person name="Lomsadze A."/>
            <person name="Armour M."/>
            <person name="Olukolu B."/>
            <person name="Poorten T."/>
            <person name="Britton C."/>
            <person name="Davik J."/>
            <person name="Ashrafi H."/>
            <person name="Aiden E.L."/>
            <person name="Borodovsky M."/>
            <person name="Worthington M."/>
        </authorList>
    </citation>
    <scope>NUCLEOTIDE SEQUENCE [LARGE SCALE GENOMIC DNA]</scope>
    <source>
        <strain evidence="3">PI 553951</strain>
    </source>
</reference>
<keyword evidence="4" id="KW-1185">Reference proteome</keyword>
<dbReference type="InterPro" id="IPR002784">
    <property type="entry name" value="Ribosomal_eL14_dom"/>
</dbReference>
<gene>
    <name evidence="3" type="ORF">M0R45_018479</name>
</gene>
<evidence type="ECO:0000313" key="4">
    <source>
        <dbReference type="Proteomes" id="UP001457282"/>
    </source>
</evidence>
<dbReference type="GO" id="GO:0003735">
    <property type="term" value="F:structural constituent of ribosome"/>
    <property type="evidence" value="ECO:0007669"/>
    <property type="project" value="InterPro"/>
</dbReference>
<evidence type="ECO:0000259" key="2">
    <source>
        <dbReference type="Pfam" id="PF01929"/>
    </source>
</evidence>
<dbReference type="GO" id="GO:0006412">
    <property type="term" value="P:translation"/>
    <property type="evidence" value="ECO:0007669"/>
    <property type="project" value="InterPro"/>
</dbReference>
<comment type="caution">
    <text evidence="3">The sequence shown here is derived from an EMBL/GenBank/DDBJ whole genome shotgun (WGS) entry which is preliminary data.</text>
</comment>